<evidence type="ECO:0000313" key="2">
    <source>
        <dbReference type="EMBL" id="SFV51503.1"/>
    </source>
</evidence>
<sequence length="387" mass="45173">MYKPANNKIQFILFFLLYNSIVLIIHFSKDYMGDRALSVGTLIHPWASIQYFFTYFNEFSKRALVGTFFNIFQIDITYESIFIFSIIVINLFFILFYLFSKKVFEKQPAHYFTFFMLLFILSPAVAAQRGLHISFLDNPNLLLTLIMIIAIIKYSTKINMIIVPLLSTIAIFIHEAFILINTPLILSIIINEIKDKKHTWRLLYIEISTVIFASLMIYLFGKVDQNTLENVRLLLPDDAIGPASDAFKIWTRSITDNFEITQAEYRLETWKTIFPIFPLLLSYIYLVASLLHWTKMTWSQKLVAISPLGILPLYLIAHDFVRFIALFIILLFVVFIYLLRDTKVYLKISKVDKIIIFIIFAYSFFGPLGVMTGFPYVNNFENIINSI</sequence>
<proteinExistence type="predicted"/>
<keyword evidence="1" id="KW-1133">Transmembrane helix</keyword>
<feature type="transmembrane region" description="Helical" evidence="1">
    <location>
        <begin position="76"/>
        <end position="99"/>
    </location>
</feature>
<evidence type="ECO:0008006" key="3">
    <source>
        <dbReference type="Google" id="ProtNLM"/>
    </source>
</evidence>
<organism evidence="2">
    <name type="scientific">hydrothermal vent metagenome</name>
    <dbReference type="NCBI Taxonomy" id="652676"/>
    <lineage>
        <taxon>unclassified sequences</taxon>
        <taxon>metagenomes</taxon>
        <taxon>ecological metagenomes</taxon>
    </lineage>
</organism>
<dbReference type="EMBL" id="FPHC01000023">
    <property type="protein sequence ID" value="SFV51503.1"/>
    <property type="molecule type" value="Genomic_DNA"/>
</dbReference>
<keyword evidence="1" id="KW-0472">Membrane</keyword>
<feature type="transmembrane region" description="Helical" evidence="1">
    <location>
        <begin position="12"/>
        <end position="29"/>
    </location>
</feature>
<feature type="transmembrane region" description="Helical" evidence="1">
    <location>
        <begin position="323"/>
        <end position="342"/>
    </location>
</feature>
<feature type="transmembrane region" description="Helical" evidence="1">
    <location>
        <begin position="354"/>
        <end position="377"/>
    </location>
</feature>
<feature type="transmembrane region" description="Helical" evidence="1">
    <location>
        <begin position="273"/>
        <end position="291"/>
    </location>
</feature>
<name>A0A1W1BDD5_9ZZZZ</name>
<feature type="transmembrane region" description="Helical" evidence="1">
    <location>
        <begin position="111"/>
        <end position="127"/>
    </location>
</feature>
<feature type="transmembrane region" description="Helical" evidence="1">
    <location>
        <begin position="35"/>
        <end position="56"/>
    </location>
</feature>
<gene>
    <name evidence="2" type="ORF">MNB_SV-6-774</name>
</gene>
<accession>A0A1W1BDD5</accession>
<feature type="transmembrane region" description="Helical" evidence="1">
    <location>
        <begin position="161"/>
        <end position="190"/>
    </location>
</feature>
<feature type="transmembrane region" description="Helical" evidence="1">
    <location>
        <begin position="202"/>
        <end position="221"/>
    </location>
</feature>
<feature type="transmembrane region" description="Helical" evidence="1">
    <location>
        <begin position="139"/>
        <end position="155"/>
    </location>
</feature>
<reference evidence="2" key="1">
    <citation type="submission" date="2016-10" db="EMBL/GenBank/DDBJ databases">
        <authorList>
            <person name="de Groot N.N."/>
        </authorList>
    </citation>
    <scope>NUCLEOTIDE SEQUENCE</scope>
</reference>
<keyword evidence="1" id="KW-0812">Transmembrane</keyword>
<dbReference type="AlphaFoldDB" id="A0A1W1BDD5"/>
<evidence type="ECO:0000256" key="1">
    <source>
        <dbReference type="SAM" id="Phobius"/>
    </source>
</evidence>
<protein>
    <recommendedName>
        <fullName evidence="3">Glycosyltransferase RgtA/B/C/D-like domain-containing protein</fullName>
    </recommendedName>
</protein>